<organism evidence="12 13">
    <name type="scientific">Nepenthes gracilis</name>
    <name type="common">Slender pitcher plant</name>
    <dbReference type="NCBI Taxonomy" id="150966"/>
    <lineage>
        <taxon>Eukaryota</taxon>
        <taxon>Viridiplantae</taxon>
        <taxon>Streptophyta</taxon>
        <taxon>Embryophyta</taxon>
        <taxon>Tracheophyta</taxon>
        <taxon>Spermatophyta</taxon>
        <taxon>Magnoliopsida</taxon>
        <taxon>eudicotyledons</taxon>
        <taxon>Gunneridae</taxon>
        <taxon>Pentapetalae</taxon>
        <taxon>Caryophyllales</taxon>
        <taxon>Nepenthaceae</taxon>
        <taxon>Nepenthes</taxon>
    </lineage>
</organism>
<feature type="region of interest" description="Disordered" evidence="10">
    <location>
        <begin position="132"/>
        <end position="157"/>
    </location>
</feature>
<dbReference type="GO" id="GO:0003700">
    <property type="term" value="F:DNA-binding transcription factor activity"/>
    <property type="evidence" value="ECO:0007669"/>
    <property type="project" value="UniProtKB-UniRule"/>
</dbReference>
<dbReference type="Proteomes" id="UP001279734">
    <property type="component" value="Unassembled WGS sequence"/>
</dbReference>
<feature type="compositionally biased region" description="Polar residues" evidence="10">
    <location>
        <begin position="1"/>
        <end position="11"/>
    </location>
</feature>
<feature type="compositionally biased region" description="Polar residues" evidence="10">
    <location>
        <begin position="141"/>
        <end position="157"/>
    </location>
</feature>
<accession>A0AAD3SST3</accession>
<dbReference type="EMBL" id="BSYO01000015">
    <property type="protein sequence ID" value="GMH15857.1"/>
    <property type="molecule type" value="Genomic_DNA"/>
</dbReference>
<dbReference type="GO" id="GO:0003677">
    <property type="term" value="F:DNA binding"/>
    <property type="evidence" value="ECO:0007669"/>
    <property type="project" value="UniProtKB-UniRule"/>
</dbReference>
<keyword evidence="5 8" id="KW-0238">DNA-binding</keyword>
<protein>
    <recommendedName>
        <fullName evidence="9">Dof zinc finger protein</fullName>
    </recommendedName>
</protein>
<evidence type="ECO:0000256" key="7">
    <source>
        <dbReference type="ARBA" id="ARBA00023242"/>
    </source>
</evidence>
<evidence type="ECO:0000256" key="9">
    <source>
        <dbReference type="RuleBase" id="RU369094"/>
    </source>
</evidence>
<keyword evidence="1 9" id="KW-0479">Metal-binding</keyword>
<evidence type="ECO:0000256" key="5">
    <source>
        <dbReference type="ARBA" id="ARBA00023125"/>
    </source>
</evidence>
<evidence type="ECO:0000256" key="3">
    <source>
        <dbReference type="ARBA" id="ARBA00022833"/>
    </source>
</evidence>
<proteinExistence type="predicted"/>
<dbReference type="PROSITE" id="PS50884">
    <property type="entry name" value="ZF_DOF_2"/>
    <property type="match status" value="1"/>
</dbReference>
<comment type="function">
    <text evidence="9">Transcription factor that binds specifically to a 5'-AA[AG]G-3' consensus core sequence.</text>
</comment>
<evidence type="ECO:0000256" key="1">
    <source>
        <dbReference type="ARBA" id="ARBA00022723"/>
    </source>
</evidence>
<dbReference type="PANTHER" id="PTHR31992">
    <property type="entry name" value="DOF ZINC FINGER PROTEIN DOF1.4-RELATED"/>
    <property type="match status" value="1"/>
</dbReference>
<evidence type="ECO:0000256" key="8">
    <source>
        <dbReference type="PROSITE-ProRule" id="PRU00071"/>
    </source>
</evidence>
<dbReference type="Pfam" id="PF02701">
    <property type="entry name" value="Zn_ribbon_Dof"/>
    <property type="match status" value="1"/>
</dbReference>
<keyword evidence="3 9" id="KW-0862">Zinc</keyword>
<sequence length="266" mass="29153">MGLSSKQVSSDWHQELLHASGKLELSKAPANKMQPAPPQQSEPLKCPRCDSANTKFCYYNNYNKSQPRHFCKACKRHWTKGGTLRNVPIGGGRKNKRLKASNAAVKTTTANAVNESVPIQARKQRLTFPFPLGGEKDVPESTLNGLPSSTSETSLNGNNEVLMDSSLSLSLNHEFEFPYSSLSSFDSNPCSVSSSLQFSNLYSFAGDGNGTEEAAMAASVHTTMSNSSMGDQAWKMTNTSNWVWDDIDKFVSSDLTIPWDDTDLEP</sequence>
<dbReference type="PANTHER" id="PTHR31992:SF97">
    <property type="entry name" value="DOF ZINC FINGER PROTEIN"/>
    <property type="match status" value="1"/>
</dbReference>
<evidence type="ECO:0000256" key="6">
    <source>
        <dbReference type="ARBA" id="ARBA00023163"/>
    </source>
</evidence>
<comment type="subcellular location">
    <subcellularLocation>
        <location evidence="8 9">Nucleus</location>
    </subcellularLocation>
</comment>
<evidence type="ECO:0000256" key="10">
    <source>
        <dbReference type="SAM" id="MobiDB-lite"/>
    </source>
</evidence>
<dbReference type="GO" id="GO:0008270">
    <property type="term" value="F:zinc ion binding"/>
    <property type="evidence" value="ECO:0007669"/>
    <property type="project" value="UniProtKB-KW"/>
</dbReference>
<name>A0AAD3SST3_NEPGR</name>
<evidence type="ECO:0000256" key="2">
    <source>
        <dbReference type="ARBA" id="ARBA00022771"/>
    </source>
</evidence>
<evidence type="ECO:0000313" key="12">
    <source>
        <dbReference type="EMBL" id="GMH15857.1"/>
    </source>
</evidence>
<dbReference type="InterPro" id="IPR003851">
    <property type="entry name" value="Znf_Dof"/>
</dbReference>
<keyword evidence="2 8" id="KW-0863">Zinc-finger</keyword>
<evidence type="ECO:0000256" key="4">
    <source>
        <dbReference type="ARBA" id="ARBA00023015"/>
    </source>
</evidence>
<keyword evidence="4 9" id="KW-0805">Transcription regulation</keyword>
<evidence type="ECO:0000259" key="11">
    <source>
        <dbReference type="PROSITE" id="PS50884"/>
    </source>
</evidence>
<dbReference type="InterPro" id="IPR045174">
    <property type="entry name" value="Dof"/>
</dbReference>
<reference evidence="12" key="1">
    <citation type="submission" date="2023-05" db="EMBL/GenBank/DDBJ databases">
        <title>Nepenthes gracilis genome sequencing.</title>
        <authorList>
            <person name="Fukushima K."/>
        </authorList>
    </citation>
    <scope>NUCLEOTIDE SEQUENCE</scope>
    <source>
        <strain evidence="12">SING2019-196</strain>
    </source>
</reference>
<comment type="caution">
    <text evidence="12">The sequence shown here is derived from an EMBL/GenBank/DDBJ whole genome shotgun (WGS) entry which is preliminary data.</text>
</comment>
<dbReference type="AlphaFoldDB" id="A0AAD3SST3"/>
<keyword evidence="6 9" id="KW-0804">Transcription</keyword>
<gene>
    <name evidence="12" type="ORF">Nepgr_017698</name>
</gene>
<keyword evidence="7 8" id="KW-0539">Nucleus</keyword>
<dbReference type="GO" id="GO:0005634">
    <property type="term" value="C:nucleus"/>
    <property type="evidence" value="ECO:0007669"/>
    <property type="project" value="UniProtKB-SubCell"/>
</dbReference>
<evidence type="ECO:0000313" key="13">
    <source>
        <dbReference type="Proteomes" id="UP001279734"/>
    </source>
</evidence>
<feature type="region of interest" description="Disordered" evidence="10">
    <location>
        <begin position="1"/>
        <end position="45"/>
    </location>
</feature>
<dbReference type="PROSITE" id="PS01361">
    <property type="entry name" value="ZF_DOF_1"/>
    <property type="match status" value="1"/>
</dbReference>
<feature type="domain" description="Dof-type" evidence="11">
    <location>
        <begin position="44"/>
        <end position="98"/>
    </location>
</feature>
<keyword evidence="13" id="KW-1185">Reference proteome</keyword>